<evidence type="ECO:0000256" key="1">
    <source>
        <dbReference type="SAM" id="SignalP"/>
    </source>
</evidence>
<keyword evidence="1" id="KW-0732">Signal</keyword>
<feature type="signal peptide" evidence="1">
    <location>
        <begin position="1"/>
        <end position="21"/>
    </location>
</feature>
<feature type="chain" id="PRO_5004784661" evidence="1">
    <location>
        <begin position="22"/>
        <end position="318"/>
    </location>
</feature>
<reference evidence="2" key="1">
    <citation type="submission" date="2013-09" db="EMBL/GenBank/DDBJ databases">
        <title>Complete nucleotide sequence of Streptomyces linear plasmid pFRL3.</title>
        <authorList>
            <person name="Chen Z."/>
            <person name="Fang P."/>
            <person name="Qin Z."/>
        </authorList>
    </citation>
    <scope>NUCLEOTIDE SEQUENCE</scope>
    <source>
        <plasmid evidence="2">pFRL3</plasmid>
    </source>
</reference>
<dbReference type="AlphaFoldDB" id="V9Z0Y1"/>
<gene>
    <name evidence="2" type="ORF">pFRL3_453</name>
</gene>
<name>V9Z0Y1_9ACTN</name>
<sequence>MLGAGVVLGAAVAVRPAAAWAAECPVTVSEADLTAARTLFAAGAYDRLGRLLPLLLDRAEHGVRSGPASAARAAGVWVLASQLAVKQSRTASAGAYAALAGAAARRSGNAVVLASSARAAATPLRRTGRAHEALTLLKEAHAHLTAVSRPSAAELDAAGMVALTASYTAAQAHRGAAARDFADEAEDAALRLARHPHGGGRPSQLSAGQCALYRIGIHRHLGDVDTALAHAARLDPQVLPTAERRARAATDTARALLDAGDLAGAFAQLRLVELAAPGEARRPSVRALTAEVVEARPGLPGLDAYARRTAPGSKSSSW</sequence>
<evidence type="ECO:0000313" key="2">
    <source>
        <dbReference type="EMBL" id="AHE39230.1"/>
    </source>
</evidence>
<keyword evidence="2" id="KW-0614">Plasmid</keyword>
<protein>
    <submittedName>
        <fullName evidence="2">Utative transcriptional regulator</fullName>
    </submittedName>
</protein>
<proteinExistence type="predicted"/>
<geneLocation type="plasmid" evidence="2">
    <name>pFRL3</name>
</geneLocation>
<accession>V9Z0Y1</accession>
<organism evidence="2">
    <name type="scientific">Streptomyces sp. FR1</name>
    <dbReference type="NCBI Taxonomy" id="349971"/>
    <lineage>
        <taxon>Bacteria</taxon>
        <taxon>Bacillati</taxon>
        <taxon>Actinomycetota</taxon>
        <taxon>Actinomycetes</taxon>
        <taxon>Kitasatosporales</taxon>
        <taxon>Streptomycetaceae</taxon>
        <taxon>Streptomyces</taxon>
    </lineage>
</organism>
<dbReference type="EMBL" id="KF602048">
    <property type="protein sequence ID" value="AHE39230.1"/>
    <property type="molecule type" value="Genomic_DNA"/>
</dbReference>